<organism evidence="1 2">
    <name type="scientific">Kaistella carnis</name>
    <dbReference type="NCBI Taxonomy" id="1241979"/>
    <lineage>
        <taxon>Bacteria</taxon>
        <taxon>Pseudomonadati</taxon>
        <taxon>Bacteroidota</taxon>
        <taxon>Flavobacteriia</taxon>
        <taxon>Flavobacteriales</taxon>
        <taxon>Weeksellaceae</taxon>
        <taxon>Chryseobacterium group</taxon>
        <taxon>Kaistella</taxon>
    </lineage>
</organism>
<evidence type="ECO:0000313" key="2">
    <source>
        <dbReference type="Proteomes" id="UP000270185"/>
    </source>
</evidence>
<dbReference type="EMBL" id="CP034159">
    <property type="protein sequence ID" value="AZI32958.1"/>
    <property type="molecule type" value="Genomic_DNA"/>
</dbReference>
<protein>
    <submittedName>
        <fullName evidence="1">Uncharacterized protein</fullName>
    </submittedName>
</protein>
<sequence length="81" mass="9374">MKHKLNKFMERRLVISEIDGDTSFHNVSLKVSTGGIIGVSRVSGMRILNEIQNTFFNHSQIKKIFELENNGLRIKPIQKKY</sequence>
<dbReference type="KEGG" id="ccas:EIB73_07140"/>
<keyword evidence="2" id="KW-1185">Reference proteome</keyword>
<dbReference type="Proteomes" id="UP000270185">
    <property type="component" value="Chromosome"/>
</dbReference>
<dbReference type="AlphaFoldDB" id="A0A3G8XJK1"/>
<gene>
    <name evidence="1" type="ORF">EIB73_07140</name>
</gene>
<reference evidence="2" key="1">
    <citation type="submission" date="2018-11" db="EMBL/GenBank/DDBJ databases">
        <title>Proposal to divide the Flavobacteriaceae and reorganize its genera based on Amino Acid Identity values calculated from whole genome sequences.</title>
        <authorList>
            <person name="Nicholson A.C."/>
            <person name="Gulvik C.A."/>
            <person name="Whitney A.M."/>
            <person name="Humrighouse B.W."/>
            <person name="Bell M."/>
            <person name="Holmes B."/>
            <person name="Steigerwalt A.G."/>
            <person name="Villarma A."/>
            <person name="Sheth M."/>
            <person name="Batra D."/>
            <person name="Pryor J."/>
            <person name="Bernardet J.-F."/>
            <person name="Hugo C."/>
            <person name="Kampfer P."/>
            <person name="Newman J.D."/>
            <person name="McQuiston J.R."/>
        </authorList>
    </citation>
    <scope>NUCLEOTIDE SEQUENCE [LARGE SCALE GENOMIC DNA]</scope>
    <source>
        <strain evidence="2">G0081</strain>
    </source>
</reference>
<dbReference type="RefSeq" id="WP_125023925.1">
    <property type="nucleotide sequence ID" value="NZ_CP034159.1"/>
</dbReference>
<name>A0A3G8XJK1_9FLAO</name>
<accession>A0A3G8XJK1</accession>
<evidence type="ECO:0000313" key="1">
    <source>
        <dbReference type="EMBL" id="AZI32958.1"/>
    </source>
</evidence>
<proteinExistence type="predicted"/>